<comment type="domain">
    <text evidence="5">The Q motif is unique to and characteristic of the DEAD box family of RNA helicases and controls ATP binding and hydrolysis.</text>
</comment>
<keyword evidence="5" id="KW-0347">Helicase</keyword>
<dbReference type="PANTHER" id="PTHR24031">
    <property type="entry name" value="RNA HELICASE"/>
    <property type="match status" value="1"/>
</dbReference>
<dbReference type="EMBL" id="LATX01001734">
    <property type="protein sequence ID" value="KTB38673.1"/>
    <property type="molecule type" value="Genomic_DNA"/>
</dbReference>
<keyword evidence="2 5" id="KW-0378">Hydrolase</keyword>
<comment type="catalytic activity">
    <reaction evidence="5">
        <text>ATP + H2O = ADP + phosphate + H(+)</text>
        <dbReference type="Rhea" id="RHEA:13065"/>
        <dbReference type="ChEBI" id="CHEBI:15377"/>
        <dbReference type="ChEBI" id="CHEBI:15378"/>
        <dbReference type="ChEBI" id="CHEBI:30616"/>
        <dbReference type="ChEBI" id="CHEBI:43474"/>
        <dbReference type="ChEBI" id="CHEBI:456216"/>
        <dbReference type="EC" id="3.6.4.13"/>
    </reaction>
</comment>
<dbReference type="Gene3D" id="3.40.50.300">
    <property type="entry name" value="P-loop containing nucleotide triphosphate hydrolases"/>
    <property type="match status" value="1"/>
</dbReference>
<keyword evidence="4 5" id="KW-0694">RNA-binding</keyword>
<reference evidence="7 8" key="1">
    <citation type="submission" date="2015-12" db="EMBL/GenBank/DDBJ databases">
        <title>Draft genome sequence of Moniliophthora roreri, the causal agent of frosty pod rot of cacao.</title>
        <authorList>
            <person name="Aime M.C."/>
            <person name="Diaz-Valderrama J.R."/>
            <person name="Kijpornyongpan T."/>
            <person name="Phillips-Mora W."/>
        </authorList>
    </citation>
    <scope>NUCLEOTIDE SEQUENCE [LARGE SCALE GENOMIC DNA]</scope>
    <source>
        <strain evidence="7 8">MCA 2952</strain>
    </source>
</reference>
<evidence type="ECO:0000256" key="1">
    <source>
        <dbReference type="ARBA" id="ARBA00022741"/>
    </source>
</evidence>
<feature type="domain" description="Helicase C-terminal" evidence="6">
    <location>
        <begin position="1"/>
        <end position="66"/>
    </location>
</feature>
<evidence type="ECO:0000259" key="6">
    <source>
        <dbReference type="PROSITE" id="PS51194"/>
    </source>
</evidence>
<comment type="function">
    <text evidence="5">RNA helicase.</text>
</comment>
<evidence type="ECO:0000256" key="4">
    <source>
        <dbReference type="ARBA" id="ARBA00022884"/>
    </source>
</evidence>
<evidence type="ECO:0000256" key="5">
    <source>
        <dbReference type="RuleBase" id="RU365068"/>
    </source>
</evidence>
<evidence type="ECO:0000256" key="3">
    <source>
        <dbReference type="ARBA" id="ARBA00022840"/>
    </source>
</evidence>
<dbReference type="GO" id="GO:0016787">
    <property type="term" value="F:hydrolase activity"/>
    <property type="evidence" value="ECO:0007669"/>
    <property type="project" value="UniProtKB-KW"/>
</dbReference>
<sequence>MVNYDCPAHSKDYIHRVERTARAGCSGNSMLLFTQYDIEYMQRSENVLERKLDLCSHDPEEVNILRERVDEKGRAVTNRLKEEEKLKEGEGSRKLSASIVGEGADDLDTVDMPAIAQLFKGSVDRPASLGIAPQKTSVLHRYSPTGIYTVEDGLPTA</sequence>
<organism evidence="7 8">
    <name type="scientific">Moniliophthora roreri</name>
    <name type="common">Frosty pod rot fungus</name>
    <name type="synonym">Monilia roreri</name>
    <dbReference type="NCBI Taxonomy" id="221103"/>
    <lineage>
        <taxon>Eukaryota</taxon>
        <taxon>Fungi</taxon>
        <taxon>Dikarya</taxon>
        <taxon>Basidiomycota</taxon>
        <taxon>Agaricomycotina</taxon>
        <taxon>Agaricomycetes</taxon>
        <taxon>Agaricomycetidae</taxon>
        <taxon>Agaricales</taxon>
        <taxon>Marasmiineae</taxon>
        <taxon>Marasmiaceae</taxon>
        <taxon>Moniliophthora</taxon>
    </lineage>
</organism>
<accession>A0A0W0FQX4</accession>
<dbReference type="Proteomes" id="UP000054988">
    <property type="component" value="Unassembled WGS sequence"/>
</dbReference>
<dbReference type="AlphaFoldDB" id="A0A0W0FQX4"/>
<proteinExistence type="inferred from homology"/>
<dbReference type="GO" id="GO:0003723">
    <property type="term" value="F:RNA binding"/>
    <property type="evidence" value="ECO:0007669"/>
    <property type="project" value="UniProtKB-UniRule"/>
</dbReference>
<dbReference type="GO" id="GO:0003724">
    <property type="term" value="F:RNA helicase activity"/>
    <property type="evidence" value="ECO:0007669"/>
    <property type="project" value="UniProtKB-EC"/>
</dbReference>
<evidence type="ECO:0000256" key="2">
    <source>
        <dbReference type="ARBA" id="ARBA00022801"/>
    </source>
</evidence>
<name>A0A0W0FQX4_MONRR</name>
<evidence type="ECO:0000313" key="8">
    <source>
        <dbReference type="Proteomes" id="UP000054988"/>
    </source>
</evidence>
<dbReference type="InterPro" id="IPR027417">
    <property type="entry name" value="P-loop_NTPase"/>
</dbReference>
<comment type="caution">
    <text evidence="7">The sequence shown here is derived from an EMBL/GenBank/DDBJ whole genome shotgun (WGS) entry which is preliminary data.</text>
</comment>
<protein>
    <recommendedName>
        <fullName evidence="5">ATP-dependent RNA helicase</fullName>
        <ecNumber evidence="5">3.6.4.13</ecNumber>
    </recommendedName>
</protein>
<dbReference type="SUPFAM" id="SSF52540">
    <property type="entry name" value="P-loop containing nucleoside triphosphate hydrolases"/>
    <property type="match status" value="1"/>
</dbReference>
<dbReference type="GO" id="GO:0005524">
    <property type="term" value="F:ATP binding"/>
    <property type="evidence" value="ECO:0007669"/>
    <property type="project" value="UniProtKB-UniRule"/>
</dbReference>
<gene>
    <name evidence="7" type="ORF">WG66_8678</name>
</gene>
<keyword evidence="1 5" id="KW-0547">Nucleotide-binding</keyword>
<dbReference type="EC" id="3.6.4.13" evidence="5"/>
<dbReference type="eggNOG" id="KOG0330">
    <property type="taxonomic scope" value="Eukaryota"/>
</dbReference>
<dbReference type="PROSITE" id="PS51194">
    <property type="entry name" value="HELICASE_CTER"/>
    <property type="match status" value="1"/>
</dbReference>
<evidence type="ECO:0000313" key="7">
    <source>
        <dbReference type="EMBL" id="KTB38673.1"/>
    </source>
</evidence>
<comment type="similarity">
    <text evidence="5">Belongs to the DEAD box helicase family.</text>
</comment>
<keyword evidence="3 5" id="KW-0067">ATP-binding</keyword>
<dbReference type="InterPro" id="IPR001650">
    <property type="entry name" value="Helicase_C-like"/>
</dbReference>